<dbReference type="AlphaFoldDB" id="A0A1F4TRH4"/>
<dbReference type="Pfam" id="PF06347">
    <property type="entry name" value="SH3_4"/>
    <property type="match status" value="1"/>
</dbReference>
<dbReference type="PANTHER" id="PTHR34408">
    <property type="entry name" value="FAMILY PROTEIN, PUTATIVE-RELATED"/>
    <property type="match status" value="1"/>
</dbReference>
<dbReference type="Pfam" id="PF08239">
    <property type="entry name" value="SH3_3"/>
    <property type="match status" value="1"/>
</dbReference>
<feature type="domain" description="SH3b" evidence="2">
    <location>
        <begin position="18"/>
        <end position="80"/>
    </location>
</feature>
<evidence type="ECO:0000313" key="4">
    <source>
        <dbReference type="Proteomes" id="UP000177309"/>
    </source>
</evidence>
<accession>A0A1F4TRH4</accession>
<proteinExistence type="predicted"/>
<organism evidence="3 4">
    <name type="scientific">candidate division WOR-1 bacterium RIFOXYC2_FULL_41_25</name>
    <dbReference type="NCBI Taxonomy" id="1802586"/>
    <lineage>
        <taxon>Bacteria</taxon>
        <taxon>Bacillati</taxon>
        <taxon>Saganbacteria</taxon>
    </lineage>
</organism>
<keyword evidence="1" id="KW-0732">Signal</keyword>
<dbReference type="Gene3D" id="2.30.30.40">
    <property type="entry name" value="SH3 Domains"/>
    <property type="match status" value="2"/>
</dbReference>
<name>A0A1F4TRH4_UNCSA</name>
<feature type="chain" id="PRO_5009514659" description="SH3b domain-containing protein" evidence="1">
    <location>
        <begin position="21"/>
        <end position="145"/>
    </location>
</feature>
<evidence type="ECO:0000256" key="1">
    <source>
        <dbReference type="SAM" id="SignalP"/>
    </source>
</evidence>
<reference evidence="3 4" key="1">
    <citation type="journal article" date="2016" name="Nat. Commun.">
        <title>Thousands of microbial genomes shed light on interconnected biogeochemical processes in an aquifer system.</title>
        <authorList>
            <person name="Anantharaman K."/>
            <person name="Brown C.T."/>
            <person name="Hug L.A."/>
            <person name="Sharon I."/>
            <person name="Castelle C.J."/>
            <person name="Probst A.J."/>
            <person name="Thomas B.C."/>
            <person name="Singh A."/>
            <person name="Wilkins M.J."/>
            <person name="Karaoz U."/>
            <person name="Brodie E.L."/>
            <person name="Williams K.H."/>
            <person name="Hubbard S.S."/>
            <person name="Banfield J.F."/>
        </authorList>
    </citation>
    <scope>NUCLEOTIDE SEQUENCE [LARGE SCALE GENOMIC DNA]</scope>
</reference>
<gene>
    <name evidence="3" type="ORF">A2462_08450</name>
</gene>
<feature type="domain" description="SH3b" evidence="2">
    <location>
        <begin position="81"/>
        <end position="143"/>
    </location>
</feature>
<dbReference type="InterPro" id="IPR052354">
    <property type="entry name" value="Cell_Wall_Dynamics_Protein"/>
</dbReference>
<evidence type="ECO:0000259" key="2">
    <source>
        <dbReference type="SMART" id="SM00287"/>
    </source>
</evidence>
<protein>
    <recommendedName>
        <fullName evidence="2">SH3b domain-containing protein</fullName>
    </recommendedName>
</protein>
<dbReference type="SMART" id="SM00287">
    <property type="entry name" value="SH3b"/>
    <property type="match status" value="2"/>
</dbReference>
<feature type="signal peptide" evidence="1">
    <location>
        <begin position="1"/>
        <end position="20"/>
    </location>
</feature>
<dbReference type="PANTHER" id="PTHR34408:SF1">
    <property type="entry name" value="GLYCOSYL HYDROLASE FAMILY 19 DOMAIN-CONTAINING PROTEIN HI_1415"/>
    <property type="match status" value="1"/>
</dbReference>
<dbReference type="InterPro" id="IPR003646">
    <property type="entry name" value="SH3-like_bac-type"/>
</dbReference>
<comment type="caution">
    <text evidence="3">The sequence shown here is derived from an EMBL/GenBank/DDBJ whole genome shotgun (WGS) entry which is preliminary data.</text>
</comment>
<dbReference type="Proteomes" id="UP000177309">
    <property type="component" value="Unassembled WGS sequence"/>
</dbReference>
<sequence length="145" mass="16448">MKKQFLIIIFCLTLLGISFALPSTSVDGVNLRTGPGEKYPVKMDFPKYYPLKIIGRSGEWRKVVDWQNTSGWVHNSMISSQQTAVVNRLRVNLRSGPGRGYRQVANLYNGYTLKIIKKRGSWYNVLVVDPPGNTTGWIASWLIWG</sequence>
<dbReference type="InterPro" id="IPR010466">
    <property type="entry name" value="DUF1058"/>
</dbReference>
<evidence type="ECO:0000313" key="3">
    <source>
        <dbReference type="EMBL" id="OGC35256.1"/>
    </source>
</evidence>
<dbReference type="EMBL" id="MEUI01000005">
    <property type="protein sequence ID" value="OGC35256.1"/>
    <property type="molecule type" value="Genomic_DNA"/>
</dbReference>